<evidence type="ECO:0000256" key="2">
    <source>
        <dbReference type="ARBA" id="ARBA00022801"/>
    </source>
</evidence>
<reference evidence="3" key="1">
    <citation type="submission" date="2022-05" db="EMBL/GenBank/DDBJ databases">
        <authorList>
            <person name="Pankratov T."/>
        </authorList>
    </citation>
    <scope>NUCLEOTIDE SEQUENCE</scope>
    <source>
        <strain evidence="3">BP6-180914</strain>
    </source>
</reference>
<dbReference type="AlphaFoldDB" id="A0AA41Z2Z4"/>
<dbReference type="InterPro" id="IPR050955">
    <property type="entry name" value="Plant_Biomass_Hydrol_Est"/>
</dbReference>
<dbReference type="GO" id="GO:0016787">
    <property type="term" value="F:hydrolase activity"/>
    <property type="evidence" value="ECO:0007669"/>
    <property type="project" value="UniProtKB-KW"/>
</dbReference>
<dbReference type="PANTHER" id="PTHR43037">
    <property type="entry name" value="UNNAMED PRODUCT-RELATED"/>
    <property type="match status" value="1"/>
</dbReference>
<dbReference type="GO" id="GO:0005576">
    <property type="term" value="C:extracellular region"/>
    <property type="evidence" value="ECO:0007669"/>
    <property type="project" value="InterPro"/>
</dbReference>
<keyword evidence="4" id="KW-1185">Reference proteome</keyword>
<dbReference type="InterPro" id="IPR029058">
    <property type="entry name" value="AB_hydrolase_fold"/>
</dbReference>
<dbReference type="Gene3D" id="3.40.50.1820">
    <property type="entry name" value="alpha/beta hydrolase"/>
    <property type="match status" value="1"/>
</dbReference>
<keyword evidence="1" id="KW-0732">Signal</keyword>
<sequence length="386" mass="41220">MNMHTDLMARLAGLQSSRGLAGVGADRLDVMAGFGSNPGNLGAKVYVPPGLPDHAPLVVVLHGCTQTAGGYDNGAGWSSLADLHGFALLYPEQQRGNNPNGCFNWFEPGDTRRDAGEALSIRQMVAHMLDHYRLDPERVFITGLSAGGAMASAMLATYPEVFAGGAIIAGLPYGCASSVPEAFERMRGGNAPTEQVLGKLVRAASGHEGPWPRVSIWQGTADYTVDHSNADVILDQWRNVHRLAPTPDRTEMVDGYPRRVWVDADGRDLVEEFRIAGMGHGTPLATRGLETCGESGAYMLDVSISSTHHIARFWGLIGPGRETHATFTTERGREPTLDGLATAEKPEVLEAAGASRLQFPLRFPASGGVDPAKVIEDALRAAGLMR</sequence>
<evidence type="ECO:0000313" key="4">
    <source>
        <dbReference type="Proteomes" id="UP001165667"/>
    </source>
</evidence>
<dbReference type="Proteomes" id="UP001165667">
    <property type="component" value="Unassembled WGS sequence"/>
</dbReference>
<organism evidence="3 4">
    <name type="scientific">Lichenifustis flavocetrariae</name>
    <dbReference type="NCBI Taxonomy" id="2949735"/>
    <lineage>
        <taxon>Bacteria</taxon>
        <taxon>Pseudomonadati</taxon>
        <taxon>Pseudomonadota</taxon>
        <taxon>Alphaproteobacteria</taxon>
        <taxon>Hyphomicrobiales</taxon>
        <taxon>Lichenihabitantaceae</taxon>
        <taxon>Lichenifustis</taxon>
    </lineage>
</organism>
<dbReference type="SUPFAM" id="SSF53474">
    <property type="entry name" value="alpha/beta-Hydrolases"/>
    <property type="match status" value="2"/>
</dbReference>
<dbReference type="Pfam" id="PF10503">
    <property type="entry name" value="Esterase_PHB"/>
    <property type="match status" value="1"/>
</dbReference>
<evidence type="ECO:0000256" key="1">
    <source>
        <dbReference type="ARBA" id="ARBA00022729"/>
    </source>
</evidence>
<protein>
    <submittedName>
        <fullName evidence="3">PHB depolymerase family esterase</fullName>
    </submittedName>
</protein>
<gene>
    <name evidence="3" type="ORF">M8523_09910</name>
</gene>
<keyword evidence="2" id="KW-0378">Hydrolase</keyword>
<comment type="caution">
    <text evidence="3">The sequence shown here is derived from an EMBL/GenBank/DDBJ whole genome shotgun (WGS) entry which is preliminary data.</text>
</comment>
<dbReference type="EMBL" id="JAMOIM010000005">
    <property type="protein sequence ID" value="MCW6508337.1"/>
    <property type="molecule type" value="Genomic_DNA"/>
</dbReference>
<dbReference type="RefSeq" id="WP_282584704.1">
    <property type="nucleotide sequence ID" value="NZ_JAMOIM010000005.1"/>
</dbReference>
<evidence type="ECO:0000313" key="3">
    <source>
        <dbReference type="EMBL" id="MCW6508337.1"/>
    </source>
</evidence>
<proteinExistence type="predicted"/>
<dbReference type="PANTHER" id="PTHR43037:SF1">
    <property type="entry name" value="BLL1128 PROTEIN"/>
    <property type="match status" value="1"/>
</dbReference>
<name>A0AA41Z2Z4_9HYPH</name>
<dbReference type="NCBIfam" id="TIGR01840">
    <property type="entry name" value="esterase_phb"/>
    <property type="match status" value="1"/>
</dbReference>
<accession>A0AA41Z2Z4</accession>
<dbReference type="InterPro" id="IPR010126">
    <property type="entry name" value="Esterase_phb"/>
</dbReference>